<dbReference type="HAMAP" id="MF_00017">
    <property type="entry name" value="RecR"/>
    <property type="match status" value="1"/>
</dbReference>
<comment type="caution">
    <text evidence="9">The sequence shown here is derived from an EMBL/GenBank/DDBJ whole genome shotgun (WGS) entry which is preliminary data.</text>
</comment>
<dbReference type="Gene3D" id="1.10.8.420">
    <property type="entry name" value="RecR Domain 1"/>
    <property type="match status" value="1"/>
</dbReference>
<keyword evidence="10" id="KW-1185">Reference proteome</keyword>
<gene>
    <name evidence="7 9" type="primary">recR</name>
    <name evidence="9" type="ORF">ACFQY8_01180</name>
</gene>
<evidence type="ECO:0000256" key="2">
    <source>
        <dbReference type="ARBA" id="ARBA00022763"/>
    </source>
</evidence>
<dbReference type="PROSITE" id="PS50880">
    <property type="entry name" value="TOPRIM"/>
    <property type="match status" value="1"/>
</dbReference>
<evidence type="ECO:0000313" key="10">
    <source>
        <dbReference type="Proteomes" id="UP001597036"/>
    </source>
</evidence>
<dbReference type="InterPro" id="IPR034137">
    <property type="entry name" value="TOPRIM_RecR"/>
</dbReference>
<dbReference type="Pfam" id="PF21176">
    <property type="entry name" value="RecR_HhH"/>
    <property type="match status" value="1"/>
</dbReference>
<evidence type="ECO:0000256" key="7">
    <source>
        <dbReference type="HAMAP-Rule" id="MF_00017"/>
    </source>
</evidence>
<dbReference type="Pfam" id="PF21175">
    <property type="entry name" value="RecR_C"/>
    <property type="match status" value="1"/>
</dbReference>
<evidence type="ECO:0000256" key="5">
    <source>
        <dbReference type="ARBA" id="ARBA00023172"/>
    </source>
</evidence>
<keyword evidence="2 7" id="KW-0227">DNA damage</keyword>
<keyword evidence="4 7" id="KW-0862">Zinc</keyword>
<proteinExistence type="inferred from homology"/>
<evidence type="ECO:0000256" key="1">
    <source>
        <dbReference type="ARBA" id="ARBA00022723"/>
    </source>
</evidence>
<dbReference type="InterPro" id="IPR006171">
    <property type="entry name" value="TOPRIM_dom"/>
</dbReference>
<dbReference type="RefSeq" id="WP_377937807.1">
    <property type="nucleotide sequence ID" value="NZ_JBHTHQ010000010.1"/>
</dbReference>
<dbReference type="PROSITE" id="PS01300">
    <property type="entry name" value="RECR"/>
    <property type="match status" value="1"/>
</dbReference>
<dbReference type="Gene3D" id="3.40.1360.10">
    <property type="match status" value="1"/>
</dbReference>
<keyword evidence="5 7" id="KW-0233">DNA recombination</keyword>
<organism evidence="9 10">
    <name type="scientific">Alloscardovia venturai</name>
    <dbReference type="NCBI Taxonomy" id="1769421"/>
    <lineage>
        <taxon>Bacteria</taxon>
        <taxon>Bacillati</taxon>
        <taxon>Actinomycetota</taxon>
        <taxon>Actinomycetes</taxon>
        <taxon>Bifidobacteriales</taxon>
        <taxon>Bifidobacteriaceae</taxon>
        <taxon>Alloscardovia</taxon>
    </lineage>
</organism>
<evidence type="ECO:0000313" key="9">
    <source>
        <dbReference type="EMBL" id="MFD0704367.1"/>
    </source>
</evidence>
<dbReference type="NCBIfam" id="TIGR00615">
    <property type="entry name" value="recR"/>
    <property type="match status" value="1"/>
</dbReference>
<dbReference type="SUPFAM" id="SSF111304">
    <property type="entry name" value="Recombination protein RecR"/>
    <property type="match status" value="1"/>
</dbReference>
<dbReference type="InterPro" id="IPR015967">
    <property type="entry name" value="Rcmb_RecR_Znf"/>
</dbReference>
<dbReference type="Gene3D" id="6.10.250.240">
    <property type="match status" value="1"/>
</dbReference>
<protein>
    <recommendedName>
        <fullName evidence="7">Recombination protein RecR</fullName>
    </recommendedName>
</protein>
<reference evidence="10" key="1">
    <citation type="journal article" date="2019" name="Int. J. Syst. Evol. Microbiol.">
        <title>The Global Catalogue of Microorganisms (GCM) 10K type strain sequencing project: providing services to taxonomists for standard genome sequencing and annotation.</title>
        <authorList>
            <consortium name="The Broad Institute Genomics Platform"/>
            <consortium name="The Broad Institute Genome Sequencing Center for Infectious Disease"/>
            <person name="Wu L."/>
            <person name="Ma J."/>
        </authorList>
    </citation>
    <scope>NUCLEOTIDE SEQUENCE [LARGE SCALE GENOMIC DNA]</scope>
    <source>
        <strain evidence="10">CCM 8604</strain>
    </source>
</reference>
<dbReference type="PANTHER" id="PTHR30446">
    <property type="entry name" value="RECOMBINATION PROTEIN RECR"/>
    <property type="match status" value="1"/>
</dbReference>
<feature type="zinc finger region" description="C4-type" evidence="7">
    <location>
        <begin position="59"/>
        <end position="74"/>
    </location>
</feature>
<dbReference type="InterPro" id="IPR023627">
    <property type="entry name" value="Rcmb_RecR"/>
</dbReference>
<comment type="similarity">
    <text evidence="7">Belongs to the RecR family.</text>
</comment>
<keyword evidence="3 7" id="KW-0863">Zinc-finger</keyword>
<sequence length="208" mass="22577">MPSMYDGAIQALIDAFAKLPGIGPKGAQRIAFHLLNVDESDAQELARSIIDMREKVRFCDVCGNVCENSPCPICADPRRDHTTICVVQEPKDVMSIERTHEYRGVYHVLGGAINPMANVGPQDLNIVSLVRRIQDAEKDDNAEPIQEIILALNPDIEGEATTTYLSRLLSPVGIEITRLASGLPVGGDLEYADEVTLGRALAGRRAVG</sequence>
<dbReference type="InterPro" id="IPR000093">
    <property type="entry name" value="DNA_Rcmb_RecR"/>
</dbReference>
<name>A0ABW2Y286_9BIFI</name>
<dbReference type="Proteomes" id="UP001597036">
    <property type="component" value="Unassembled WGS sequence"/>
</dbReference>
<dbReference type="PANTHER" id="PTHR30446:SF0">
    <property type="entry name" value="RECOMBINATION PROTEIN RECR"/>
    <property type="match status" value="1"/>
</dbReference>
<comment type="function">
    <text evidence="7">May play a role in DNA repair. It seems to be involved in an RecBC-independent recombinational process of DNA repair. It may act with RecF and RecO.</text>
</comment>
<accession>A0ABW2Y286</accession>
<dbReference type="CDD" id="cd01025">
    <property type="entry name" value="TOPRIM_recR"/>
    <property type="match status" value="1"/>
</dbReference>
<dbReference type="SMART" id="SM00493">
    <property type="entry name" value="TOPRIM"/>
    <property type="match status" value="1"/>
</dbReference>
<dbReference type="EMBL" id="JBHTHQ010000010">
    <property type="protein sequence ID" value="MFD0704367.1"/>
    <property type="molecule type" value="Genomic_DNA"/>
</dbReference>
<dbReference type="Pfam" id="PF13662">
    <property type="entry name" value="Toprim_4"/>
    <property type="match status" value="1"/>
</dbReference>
<keyword evidence="6 7" id="KW-0234">DNA repair</keyword>
<dbReference type="Pfam" id="PF02132">
    <property type="entry name" value="RecR_ZnF"/>
    <property type="match status" value="1"/>
</dbReference>
<evidence type="ECO:0000256" key="3">
    <source>
        <dbReference type="ARBA" id="ARBA00022771"/>
    </source>
</evidence>
<keyword evidence="1 7" id="KW-0479">Metal-binding</keyword>
<feature type="domain" description="Toprim" evidence="8">
    <location>
        <begin position="82"/>
        <end position="184"/>
    </location>
</feature>
<evidence type="ECO:0000256" key="6">
    <source>
        <dbReference type="ARBA" id="ARBA00023204"/>
    </source>
</evidence>
<evidence type="ECO:0000256" key="4">
    <source>
        <dbReference type="ARBA" id="ARBA00022833"/>
    </source>
</evidence>
<evidence type="ECO:0000259" key="8">
    <source>
        <dbReference type="PROSITE" id="PS50880"/>
    </source>
</evidence>